<evidence type="ECO:0000313" key="9">
    <source>
        <dbReference type="EMBL" id="MCG4617254.1"/>
    </source>
</evidence>
<gene>
    <name evidence="9" type="primary">holA</name>
    <name evidence="9" type="ORF">L0M99_01915</name>
</gene>
<evidence type="ECO:0000256" key="7">
    <source>
        <dbReference type="ARBA" id="ARBA00049244"/>
    </source>
</evidence>
<feature type="domain" description="DNA polymerase III delta subunit-like C-terminal" evidence="8">
    <location>
        <begin position="207"/>
        <end position="313"/>
    </location>
</feature>
<sequence>MASKQMSWRDCTLSSGVLIRGPEKLLADRALTRLKQLGRNQDPTLAVTEVTANGYQAGSLDSLTSPSLFGEARLVVIPDFESAADDLGQDLAAYLAAPQADCWVVAMHDGSNKGKRQVDKIKKAGAQEVKVARIKNARDKLSLVVEEVRTVGGRIEPAGAQLLVDALGEDLAELIGAARQLVSDYPQAVTLQAVQQFYGSRVGASGFNVADAAAVGNLSRALVLLRQAFSSGVQPVAIGGALALKFRNLAKVSVRGVNPSQLGMAPWQLEKARREVRGWSDAHLAEAIKIIAQADEDAKGASRDPQYALEAAVRKICLLRQS</sequence>
<accession>A0AAJ1BAM7</accession>
<protein>
    <recommendedName>
        <fullName evidence="1">DNA-directed DNA polymerase</fullName>
        <ecNumber evidence="1">2.7.7.7</ecNumber>
    </recommendedName>
</protein>
<dbReference type="Proteomes" id="UP001200537">
    <property type="component" value="Unassembled WGS sequence"/>
</dbReference>
<evidence type="ECO:0000256" key="3">
    <source>
        <dbReference type="ARBA" id="ARBA00022695"/>
    </source>
</evidence>
<dbReference type="GO" id="GO:0003887">
    <property type="term" value="F:DNA-directed DNA polymerase activity"/>
    <property type="evidence" value="ECO:0007669"/>
    <property type="project" value="UniProtKB-KW"/>
</dbReference>
<dbReference type="RefSeq" id="WP_238127535.1">
    <property type="nucleotide sequence ID" value="NZ_JAKNHJ010000003.1"/>
</dbReference>
<evidence type="ECO:0000256" key="5">
    <source>
        <dbReference type="ARBA" id="ARBA00022932"/>
    </source>
</evidence>
<dbReference type="NCBIfam" id="TIGR01128">
    <property type="entry name" value="holA"/>
    <property type="match status" value="1"/>
</dbReference>
<dbReference type="GO" id="GO:0006261">
    <property type="term" value="P:DNA-templated DNA replication"/>
    <property type="evidence" value="ECO:0007669"/>
    <property type="project" value="TreeGrafter"/>
</dbReference>
<dbReference type="Gene3D" id="3.40.50.300">
    <property type="entry name" value="P-loop containing nucleotide triphosphate hydrolases"/>
    <property type="match status" value="1"/>
</dbReference>
<evidence type="ECO:0000256" key="1">
    <source>
        <dbReference type="ARBA" id="ARBA00012417"/>
    </source>
</evidence>
<dbReference type="Gene3D" id="1.20.272.10">
    <property type="match status" value="1"/>
</dbReference>
<dbReference type="GO" id="GO:0009360">
    <property type="term" value="C:DNA polymerase III complex"/>
    <property type="evidence" value="ECO:0007669"/>
    <property type="project" value="TreeGrafter"/>
</dbReference>
<dbReference type="Pfam" id="PF21694">
    <property type="entry name" value="DNA_pol3_delta_C"/>
    <property type="match status" value="1"/>
</dbReference>
<evidence type="ECO:0000259" key="8">
    <source>
        <dbReference type="Pfam" id="PF21694"/>
    </source>
</evidence>
<dbReference type="PANTHER" id="PTHR34388:SF1">
    <property type="entry name" value="DNA POLYMERASE III SUBUNIT DELTA"/>
    <property type="match status" value="1"/>
</dbReference>
<dbReference type="InterPro" id="IPR048466">
    <property type="entry name" value="DNA_pol3_delta-like_C"/>
</dbReference>
<evidence type="ECO:0000256" key="6">
    <source>
        <dbReference type="ARBA" id="ARBA00034754"/>
    </source>
</evidence>
<name>A0AAJ1BAM7_9ACTO</name>
<dbReference type="InterPro" id="IPR027417">
    <property type="entry name" value="P-loop_NTPase"/>
</dbReference>
<comment type="similarity">
    <text evidence="6">Belongs to the DNA polymerase HolA subunit family.</text>
</comment>
<comment type="caution">
    <text evidence="9">The sequence shown here is derived from an EMBL/GenBank/DDBJ whole genome shotgun (WGS) entry which is preliminary data.</text>
</comment>
<keyword evidence="2 9" id="KW-0808">Transferase</keyword>
<evidence type="ECO:0000256" key="2">
    <source>
        <dbReference type="ARBA" id="ARBA00022679"/>
    </source>
</evidence>
<dbReference type="GO" id="GO:0003677">
    <property type="term" value="F:DNA binding"/>
    <property type="evidence" value="ECO:0007669"/>
    <property type="project" value="InterPro"/>
</dbReference>
<proteinExistence type="inferred from homology"/>
<keyword evidence="4" id="KW-0235">DNA replication</keyword>
<keyword evidence="5" id="KW-0239">DNA-directed DNA polymerase</keyword>
<evidence type="ECO:0000313" key="10">
    <source>
        <dbReference type="Proteomes" id="UP001200537"/>
    </source>
</evidence>
<dbReference type="PANTHER" id="PTHR34388">
    <property type="entry name" value="DNA POLYMERASE III SUBUNIT DELTA"/>
    <property type="match status" value="1"/>
</dbReference>
<dbReference type="EMBL" id="JAKNHJ010000003">
    <property type="protein sequence ID" value="MCG4617254.1"/>
    <property type="molecule type" value="Genomic_DNA"/>
</dbReference>
<dbReference type="AlphaFoldDB" id="A0AAJ1BAM7"/>
<reference evidence="9" key="1">
    <citation type="submission" date="2022-01" db="EMBL/GenBank/DDBJ databases">
        <title>Collection of gut derived symbiotic bacterial strains cultured from healthy donors.</title>
        <authorList>
            <person name="Lin H."/>
            <person name="Kohout C."/>
            <person name="Waligurski E."/>
            <person name="Pamer E.G."/>
        </authorList>
    </citation>
    <scope>NUCLEOTIDE SEQUENCE</scope>
    <source>
        <strain evidence="9">DFI.7.46</strain>
    </source>
</reference>
<comment type="catalytic activity">
    <reaction evidence="7">
        <text>DNA(n) + a 2'-deoxyribonucleoside 5'-triphosphate = DNA(n+1) + diphosphate</text>
        <dbReference type="Rhea" id="RHEA:22508"/>
        <dbReference type="Rhea" id="RHEA-COMP:17339"/>
        <dbReference type="Rhea" id="RHEA-COMP:17340"/>
        <dbReference type="ChEBI" id="CHEBI:33019"/>
        <dbReference type="ChEBI" id="CHEBI:61560"/>
        <dbReference type="ChEBI" id="CHEBI:173112"/>
        <dbReference type="EC" id="2.7.7.7"/>
    </reaction>
</comment>
<dbReference type="InterPro" id="IPR008921">
    <property type="entry name" value="DNA_pol3_clamp-load_cplx_C"/>
</dbReference>
<evidence type="ECO:0000256" key="4">
    <source>
        <dbReference type="ARBA" id="ARBA00022705"/>
    </source>
</evidence>
<dbReference type="SUPFAM" id="SSF48019">
    <property type="entry name" value="post-AAA+ oligomerization domain-like"/>
    <property type="match status" value="1"/>
</dbReference>
<dbReference type="EC" id="2.7.7.7" evidence="1"/>
<organism evidence="9 10">
    <name type="scientific">Varibaculum cambriense</name>
    <dbReference type="NCBI Taxonomy" id="184870"/>
    <lineage>
        <taxon>Bacteria</taxon>
        <taxon>Bacillati</taxon>
        <taxon>Actinomycetota</taxon>
        <taxon>Actinomycetes</taxon>
        <taxon>Actinomycetales</taxon>
        <taxon>Actinomycetaceae</taxon>
        <taxon>Varibaculum</taxon>
    </lineage>
</organism>
<dbReference type="InterPro" id="IPR005790">
    <property type="entry name" value="DNA_polIII_delta"/>
</dbReference>
<keyword evidence="3 9" id="KW-0548">Nucleotidyltransferase</keyword>